<comment type="caution">
    <text evidence="2">The sequence shown here is derived from an EMBL/GenBank/DDBJ whole genome shotgun (WGS) entry which is preliminary data.</text>
</comment>
<feature type="compositionally biased region" description="Low complexity" evidence="1">
    <location>
        <begin position="144"/>
        <end position="172"/>
    </location>
</feature>
<dbReference type="EMBL" id="BPWL01000005">
    <property type="protein sequence ID" value="GJJ10816.1"/>
    <property type="molecule type" value="Genomic_DNA"/>
</dbReference>
<feature type="region of interest" description="Disordered" evidence="1">
    <location>
        <begin position="1"/>
        <end position="87"/>
    </location>
</feature>
<feature type="compositionally biased region" description="Low complexity" evidence="1">
    <location>
        <begin position="50"/>
        <end position="64"/>
    </location>
</feature>
<evidence type="ECO:0000256" key="1">
    <source>
        <dbReference type="SAM" id="MobiDB-lite"/>
    </source>
</evidence>
<evidence type="ECO:0000313" key="2">
    <source>
        <dbReference type="EMBL" id="GJJ10816.1"/>
    </source>
</evidence>
<keyword evidence="3" id="KW-1185">Reference proteome</keyword>
<dbReference type="Proteomes" id="UP001050691">
    <property type="component" value="Unassembled WGS sequence"/>
</dbReference>
<organism evidence="2 3">
    <name type="scientific">Clathrus columnatus</name>
    <dbReference type="NCBI Taxonomy" id="1419009"/>
    <lineage>
        <taxon>Eukaryota</taxon>
        <taxon>Fungi</taxon>
        <taxon>Dikarya</taxon>
        <taxon>Basidiomycota</taxon>
        <taxon>Agaricomycotina</taxon>
        <taxon>Agaricomycetes</taxon>
        <taxon>Phallomycetidae</taxon>
        <taxon>Phallales</taxon>
        <taxon>Clathraceae</taxon>
        <taxon>Clathrus</taxon>
    </lineage>
</organism>
<gene>
    <name evidence="2" type="ORF">Clacol_005044</name>
</gene>
<feature type="region of interest" description="Disordered" evidence="1">
    <location>
        <begin position="103"/>
        <end position="172"/>
    </location>
</feature>
<name>A0AAV5A860_9AGAM</name>
<protein>
    <submittedName>
        <fullName evidence="2">Uncharacterized protein</fullName>
    </submittedName>
</protein>
<evidence type="ECO:0000313" key="3">
    <source>
        <dbReference type="Proteomes" id="UP001050691"/>
    </source>
</evidence>
<feature type="compositionally biased region" description="Pro residues" evidence="1">
    <location>
        <begin position="130"/>
        <end position="143"/>
    </location>
</feature>
<sequence>MCARDHMPGGTNVTNGDEVVKGDNDGGDCSDEDNEDGSDGNAGNLTLPAGSDSGFSNGNGNDNNEPATVTITVTASPSTQSSTVDSNSNLSIITNSTATIAATVPQTASREPALAPNVGLPTATSSAPPHQSPPFQPPHPPPQHLSQPPSHSTRSTPSSSMDGSNDNADSGSSNMPIHLSLFTARFVQPTSVVSLASVSQSTAVVATNSSDNGPSSYGRYDMVTVLEEWVGHGSKDEWGNERGYFDDV</sequence>
<feature type="compositionally biased region" description="Polar residues" evidence="1">
    <location>
        <begin position="65"/>
        <end position="85"/>
    </location>
</feature>
<dbReference type="AlphaFoldDB" id="A0AAV5A860"/>
<proteinExistence type="predicted"/>
<accession>A0AAV5A860</accession>
<reference evidence="2" key="1">
    <citation type="submission" date="2021-10" db="EMBL/GenBank/DDBJ databases">
        <title>De novo Genome Assembly of Clathrus columnatus (Basidiomycota, Fungi) Using Illumina and Nanopore Sequence Data.</title>
        <authorList>
            <person name="Ogiso-Tanaka E."/>
            <person name="Itagaki H."/>
            <person name="Hosoya T."/>
            <person name="Hosaka K."/>
        </authorList>
    </citation>
    <scope>NUCLEOTIDE SEQUENCE</scope>
    <source>
        <strain evidence="2">MO-923</strain>
    </source>
</reference>
<feature type="compositionally biased region" description="Acidic residues" evidence="1">
    <location>
        <begin position="25"/>
        <end position="38"/>
    </location>
</feature>